<feature type="compositionally biased region" description="Basic residues" evidence="1">
    <location>
        <begin position="655"/>
        <end position="664"/>
    </location>
</feature>
<dbReference type="PANTHER" id="PTHR31286">
    <property type="entry name" value="GLYCINE-RICH CELL WALL STRUCTURAL PROTEIN 1.8-LIKE"/>
    <property type="match status" value="1"/>
</dbReference>
<feature type="region of interest" description="Disordered" evidence="1">
    <location>
        <begin position="523"/>
        <end position="553"/>
    </location>
</feature>
<feature type="region of interest" description="Disordered" evidence="1">
    <location>
        <begin position="600"/>
        <end position="691"/>
    </location>
</feature>
<evidence type="ECO:0000313" key="4">
    <source>
        <dbReference type="Proteomes" id="UP000541444"/>
    </source>
</evidence>
<evidence type="ECO:0000259" key="2">
    <source>
        <dbReference type="Pfam" id="PF14111"/>
    </source>
</evidence>
<feature type="compositionally biased region" description="Low complexity" evidence="1">
    <location>
        <begin position="604"/>
        <end position="621"/>
    </location>
</feature>
<feature type="domain" description="DUF4283" evidence="2">
    <location>
        <begin position="351"/>
        <end position="390"/>
    </location>
</feature>
<protein>
    <recommendedName>
        <fullName evidence="2">DUF4283 domain-containing protein</fullName>
    </recommendedName>
</protein>
<dbReference type="Proteomes" id="UP000541444">
    <property type="component" value="Unassembled WGS sequence"/>
</dbReference>
<feature type="compositionally biased region" description="Basic and acidic residues" evidence="1">
    <location>
        <begin position="665"/>
        <end position="682"/>
    </location>
</feature>
<comment type="caution">
    <text evidence="3">The sequence shown here is derived from an EMBL/GenBank/DDBJ whole genome shotgun (WGS) entry which is preliminary data.</text>
</comment>
<name>A0A7J7MY51_9MAGN</name>
<dbReference type="SUPFAM" id="SSF56235">
    <property type="entry name" value="N-terminal nucleophile aminohydrolases (Ntn hydrolases)"/>
    <property type="match status" value="1"/>
</dbReference>
<dbReference type="OrthoDB" id="1939300at2759"/>
<dbReference type="EMBL" id="JACGCM010001183">
    <property type="protein sequence ID" value="KAF6159845.1"/>
    <property type="molecule type" value="Genomic_DNA"/>
</dbReference>
<dbReference type="Gene3D" id="3.60.20.10">
    <property type="entry name" value="Glutamine Phosphoribosylpyrophosphate, subunit 1, domain 1"/>
    <property type="match status" value="1"/>
</dbReference>
<evidence type="ECO:0000256" key="1">
    <source>
        <dbReference type="SAM" id="MobiDB-lite"/>
    </source>
</evidence>
<dbReference type="PANTHER" id="PTHR31286:SF180">
    <property type="entry name" value="OS10G0362600 PROTEIN"/>
    <property type="match status" value="1"/>
</dbReference>
<sequence>MGGRSSKTSGNQSLEHVTEALAHAGLESSKKPLRLDKILDTKSRSSTTCIVVICHEGVLMGAEGRTTSSRQVLKDYQDKMEEITQDLFVAASSGNMSRCFPAIRLLKEAMVKDADHSVTNAGGYLKEYVNGLLERKLSVPFFRLILCARRGGLYEIGYFNSNTRKTSLLQDIGDSIVIGSGMHWANFYLYGGVKSSQCHPEVNDSEIRSQVHQLQLQLSKSGVAKVDYGRFETNLGSQRVQLAKLSENPKSKATLGKNSAIIDEIRVTKEQNSPTPLRYAEALKNSLENTIGVKEEEDEINVVRLTSKGKTKLIYHKPEFNPVDGKFFVRCPNEVIEEGIEQWKDTIVGKDSVFFFTFGDHKERDKVLQGGPWHVGDKYLKIQKWSPFASIEDEKIEKIPIWVKLMNLPKHCCTHNALGYIASAIGEPLYLDIATENYTRLNFARVCVEITRGSHLPQSVLVDRGDGMLIEVYVEYPWKPSSCTRCSSFGHYQNQCTQQIKPERYKEEVQQVWRKKVQLDKKQLDNTNAEKQNTTNIDNQKEHVLPETPQRNADANTVIATEEESDWFKVQSRNNSKKLSMQQGGDNTSQILQDEDTEHITPNSAMSPSESSQSGSNSHMSVNTRRQPDGYKEPDKMQKYPAESISRQDIEISKHQRKIAKKKQKTTEKKERLWISKREGKGQNKKLFSNG</sequence>
<dbReference type="InterPro" id="IPR040256">
    <property type="entry name" value="At4g02000-like"/>
</dbReference>
<keyword evidence="4" id="KW-1185">Reference proteome</keyword>
<organism evidence="3 4">
    <name type="scientific">Kingdonia uniflora</name>
    <dbReference type="NCBI Taxonomy" id="39325"/>
    <lineage>
        <taxon>Eukaryota</taxon>
        <taxon>Viridiplantae</taxon>
        <taxon>Streptophyta</taxon>
        <taxon>Embryophyta</taxon>
        <taxon>Tracheophyta</taxon>
        <taxon>Spermatophyta</taxon>
        <taxon>Magnoliopsida</taxon>
        <taxon>Ranunculales</taxon>
        <taxon>Circaeasteraceae</taxon>
        <taxon>Kingdonia</taxon>
    </lineage>
</organism>
<evidence type="ECO:0000313" key="3">
    <source>
        <dbReference type="EMBL" id="KAF6159845.1"/>
    </source>
</evidence>
<feature type="compositionally biased region" description="Polar residues" evidence="1">
    <location>
        <begin position="525"/>
        <end position="538"/>
    </location>
</feature>
<feature type="compositionally biased region" description="Basic and acidic residues" evidence="1">
    <location>
        <begin position="626"/>
        <end position="638"/>
    </location>
</feature>
<dbReference type="AlphaFoldDB" id="A0A7J7MY51"/>
<proteinExistence type="predicted"/>
<dbReference type="InterPro" id="IPR029055">
    <property type="entry name" value="Ntn_hydrolases_N"/>
</dbReference>
<accession>A0A7J7MY51</accession>
<dbReference type="InterPro" id="IPR025558">
    <property type="entry name" value="DUF4283"/>
</dbReference>
<reference evidence="3 4" key="1">
    <citation type="journal article" date="2020" name="IScience">
        <title>Genome Sequencing of the Endangered Kingdonia uniflora (Circaeasteraceae, Ranunculales) Reveals Potential Mechanisms of Evolutionary Specialization.</title>
        <authorList>
            <person name="Sun Y."/>
            <person name="Deng T."/>
            <person name="Zhang A."/>
            <person name="Moore M.J."/>
            <person name="Landis J.B."/>
            <person name="Lin N."/>
            <person name="Zhang H."/>
            <person name="Zhang X."/>
            <person name="Huang J."/>
            <person name="Zhang X."/>
            <person name="Sun H."/>
            <person name="Wang H."/>
        </authorList>
    </citation>
    <scope>NUCLEOTIDE SEQUENCE [LARGE SCALE GENOMIC DNA]</scope>
    <source>
        <strain evidence="3">TB1705</strain>
        <tissue evidence="3">Leaf</tissue>
    </source>
</reference>
<gene>
    <name evidence="3" type="ORF">GIB67_032929</name>
</gene>
<dbReference type="Pfam" id="PF14111">
    <property type="entry name" value="DUF4283"/>
    <property type="match status" value="1"/>
</dbReference>